<dbReference type="InterPro" id="IPR011453">
    <property type="entry name" value="DUF1559"/>
</dbReference>
<proteinExistence type="predicted"/>
<dbReference type="PANTHER" id="PTHR30093:SF2">
    <property type="entry name" value="TYPE II SECRETION SYSTEM PROTEIN H"/>
    <property type="match status" value="1"/>
</dbReference>
<evidence type="ECO:0000259" key="1">
    <source>
        <dbReference type="Pfam" id="PF07596"/>
    </source>
</evidence>
<dbReference type="AlphaFoldDB" id="A0A9X2FBE9"/>
<dbReference type="RefSeq" id="WP_252853896.1">
    <property type="nucleotide sequence ID" value="NZ_JAMXLR010000061.1"/>
</dbReference>
<dbReference type="PANTHER" id="PTHR30093">
    <property type="entry name" value="GENERAL SECRETION PATHWAY PROTEIN G"/>
    <property type="match status" value="1"/>
</dbReference>
<dbReference type="Proteomes" id="UP001155241">
    <property type="component" value="Unassembled WGS sequence"/>
</dbReference>
<feature type="domain" description="DUF1559" evidence="1">
    <location>
        <begin position="31"/>
        <end position="196"/>
    </location>
</feature>
<dbReference type="InterPro" id="IPR045584">
    <property type="entry name" value="Pilin-like"/>
</dbReference>
<organism evidence="2 3">
    <name type="scientific">Aeoliella straminimaris</name>
    <dbReference type="NCBI Taxonomy" id="2954799"/>
    <lineage>
        <taxon>Bacteria</taxon>
        <taxon>Pseudomonadati</taxon>
        <taxon>Planctomycetota</taxon>
        <taxon>Planctomycetia</taxon>
        <taxon>Pirellulales</taxon>
        <taxon>Lacipirellulaceae</taxon>
        <taxon>Aeoliella</taxon>
    </lineage>
</organism>
<dbReference type="Pfam" id="PF07963">
    <property type="entry name" value="N_methyl"/>
    <property type="match status" value="1"/>
</dbReference>
<dbReference type="InterPro" id="IPR027558">
    <property type="entry name" value="Pre_pil_HX9DG_C"/>
</dbReference>
<dbReference type="Pfam" id="PF07596">
    <property type="entry name" value="SBP_bac_10"/>
    <property type="match status" value="1"/>
</dbReference>
<accession>A0A9X2FBE9</accession>
<reference evidence="2" key="1">
    <citation type="submission" date="2022-06" db="EMBL/GenBank/DDBJ databases">
        <title>Aeoliella straminimaris, a novel planctomycete from sediments.</title>
        <authorList>
            <person name="Vitorino I.R."/>
            <person name="Lage O.M."/>
        </authorList>
    </citation>
    <scope>NUCLEOTIDE SEQUENCE</scope>
    <source>
        <strain evidence="2">ICT_H6.2</strain>
    </source>
</reference>
<name>A0A9X2FBE9_9BACT</name>
<evidence type="ECO:0000313" key="2">
    <source>
        <dbReference type="EMBL" id="MCO6045785.1"/>
    </source>
</evidence>
<dbReference type="InterPro" id="IPR012902">
    <property type="entry name" value="N_methyl_site"/>
</dbReference>
<keyword evidence="3" id="KW-1185">Reference proteome</keyword>
<dbReference type="Gene3D" id="3.30.700.10">
    <property type="entry name" value="Glycoprotein, Type 4 Pilin"/>
    <property type="match status" value="1"/>
</dbReference>
<sequence length="259" mass="27840">MPRRIGFTLVELLVVIAIIGALVALLLPAVQAARESARRATCKNRLHQVGIALQAYHDVHGALPVGCTEWRPWRGTEERQLAWSAFLLPQLEQQSLYDSLDLELPFDHPVNAEAAATILPAYLCPSTPRGAELSSGRGPAHFGGMYGERITSPNSPAKGAMLIDRAISFREITDGASSTIVVAEDTAFEDGQWINGRNLFDQAFAVNAAPAFENDIRSDHPGGAQAAFADGSVHFLSDDLPLEVLAALCTRAGNEVSND</sequence>
<evidence type="ECO:0000313" key="3">
    <source>
        <dbReference type="Proteomes" id="UP001155241"/>
    </source>
</evidence>
<dbReference type="EMBL" id="JAMXLR010000061">
    <property type="protein sequence ID" value="MCO6045785.1"/>
    <property type="molecule type" value="Genomic_DNA"/>
</dbReference>
<gene>
    <name evidence="2" type="ORF">NG895_17950</name>
</gene>
<protein>
    <submittedName>
        <fullName evidence="2">DUF1559 domain-containing protein</fullName>
    </submittedName>
</protein>
<comment type="caution">
    <text evidence="2">The sequence shown here is derived from an EMBL/GenBank/DDBJ whole genome shotgun (WGS) entry which is preliminary data.</text>
</comment>
<dbReference type="NCBIfam" id="TIGR04294">
    <property type="entry name" value="pre_pil_HX9DG"/>
    <property type="match status" value="1"/>
</dbReference>
<dbReference type="NCBIfam" id="TIGR02532">
    <property type="entry name" value="IV_pilin_GFxxxE"/>
    <property type="match status" value="1"/>
</dbReference>
<dbReference type="SUPFAM" id="SSF54523">
    <property type="entry name" value="Pili subunits"/>
    <property type="match status" value="1"/>
</dbReference>